<organism evidence="1">
    <name type="scientific">uncultured Caudovirales phage</name>
    <dbReference type="NCBI Taxonomy" id="2100421"/>
    <lineage>
        <taxon>Viruses</taxon>
        <taxon>Duplodnaviria</taxon>
        <taxon>Heunggongvirae</taxon>
        <taxon>Uroviricota</taxon>
        <taxon>Caudoviricetes</taxon>
        <taxon>Peduoviridae</taxon>
        <taxon>Maltschvirus</taxon>
        <taxon>Maltschvirus maltsch</taxon>
    </lineage>
</organism>
<gene>
    <name evidence="1" type="ORF">UFOVP212_12</name>
</gene>
<protein>
    <submittedName>
        <fullName evidence="1">Uncharacterized protein</fullName>
    </submittedName>
</protein>
<proteinExistence type="predicted"/>
<evidence type="ECO:0000313" key="1">
    <source>
        <dbReference type="EMBL" id="CAB5218306.1"/>
    </source>
</evidence>
<name>A0A6J7WKK3_9CAUD</name>
<sequence length="948" mass="106547">MSRTRIQLVTGENLPLTSDISYSLNFLIADIREPDKRSGNFSKTIEVPSSKIADTFFRFAFNIDAEDGYNPNLKVAASIYIDDIEQINGFIQLMSITNKDSYITYNVQIKGNVTNIFQEWADTLLENLDLSAYDHTYDKATQIASWTAPVGQGYVYPMIDYGVTNGLTYDVNNFMPAIYVKQYIDSAFALAGYTYQSNFFDTDFFQRLIIPYNSNSFRLTQADVDLRIFEGTRDINITLADVIGGYTETIPYNAEVTDVSNQFDVTTYKATILESGTYRFASVNNFRVDAITGSFNGSAEQIQIYIKRNRGGVITTLAADGKYLTPFLTTEDFTSSLYTPNISCLAGDIIYCEIRRSDYLTLDSYGNPIESWGWDASYDNYYQLTILTDSIFYDSVINASIIDGNSVNMSSGIPSNIKIKDFFKWIINMFNLYIETDKIYSNVLYIEPRNDFYANGTTIDWTDKLAIDRDIVITPMGELDAIEYRFQYKEDKDYFNAKYKASYDENYGTYRKIIENDFLKNTKLTEVGFSPTPLTNIGGTDRILSQIITTNATGSISDMKACNIRILYYGGEKLTLNSWTYTSALSGTTTETTYPYCGHVDEPLEPRFDLSFGVPFEVFYDTTHYTNNNLYNVYYSDYINEISNQNSKIVTAYLNLTPRDIATLDFRNTFYIDKYHLRLNKIFDYNFVNESLTKCEFIRINKTNPFIPDKPITIGGVDTTFLNGDNTPAVLGTIATASLFGNVVAHSNIVSNTIRGCVITGTDNFIGDGCENIILDNCTRCTIPSGSRNVSLTNCSDLTIAQSDVTYVSNSVQNSDSVIFTLDRTINSADLLTSNTTPVLLIESQGVGKVIEILSVFRHMTFNTTAYAGNTDLEVYTDTATLAQFNSIGGLSAIGSRAIFFRKTISTSPSTDIQIRSNKGIYLRTTTADPTSGDSAMRIFLTYRIITI</sequence>
<reference evidence="1" key="1">
    <citation type="submission" date="2020-05" db="EMBL/GenBank/DDBJ databases">
        <authorList>
            <person name="Chiriac C."/>
            <person name="Salcher M."/>
            <person name="Ghai R."/>
            <person name="Kavagutti S V."/>
        </authorList>
    </citation>
    <scope>NUCLEOTIDE SEQUENCE</scope>
</reference>
<accession>A0A6J7WKK3</accession>
<dbReference type="EMBL" id="LR798265">
    <property type="protein sequence ID" value="CAB5218306.1"/>
    <property type="molecule type" value="Genomic_DNA"/>
</dbReference>